<dbReference type="PANTHER" id="PTHR48051">
    <property type="match status" value="1"/>
</dbReference>
<evidence type="ECO:0000313" key="3">
    <source>
        <dbReference type="EMBL" id="AEF81488.1"/>
    </source>
</evidence>
<dbReference type="KEGG" id="taz:TREAZ_2347"/>
<dbReference type="STRING" id="545695.TREAZ_2347"/>
<name>F5YGH1_LEAAZ</name>
<dbReference type="PANTHER" id="PTHR48051:SF54">
    <property type="entry name" value="LEUCINE-RICH REPEAT-CONTAINING PROTEIN"/>
    <property type="match status" value="1"/>
</dbReference>
<dbReference type="Proteomes" id="UP000009222">
    <property type="component" value="Chromosome"/>
</dbReference>
<keyword evidence="2" id="KW-0677">Repeat</keyword>
<dbReference type="InParanoid" id="F5YGH1"/>
<dbReference type="InterPro" id="IPR032675">
    <property type="entry name" value="LRR_dom_sf"/>
</dbReference>
<dbReference type="Gene3D" id="3.80.10.10">
    <property type="entry name" value="Ribonuclease Inhibitor"/>
    <property type="match status" value="1"/>
</dbReference>
<dbReference type="SUPFAM" id="SSF52075">
    <property type="entry name" value="Outer arm dynein light chain 1"/>
    <property type="match status" value="1"/>
</dbReference>
<reference evidence="4" key="1">
    <citation type="submission" date="2009-12" db="EMBL/GenBank/DDBJ databases">
        <title>Complete sequence of Treponema azotonutricium strain ZAS-9.</title>
        <authorList>
            <person name="Tetu S.G."/>
            <person name="Matson E."/>
            <person name="Ren Q."/>
            <person name="Seshadri R."/>
            <person name="Elbourne L."/>
            <person name="Hassan K.A."/>
            <person name="Durkin A."/>
            <person name="Radune D."/>
            <person name="Mohamoud Y."/>
            <person name="Shay R."/>
            <person name="Jin S."/>
            <person name="Zhang X."/>
            <person name="Lucey K."/>
            <person name="Ballor N.R."/>
            <person name="Ottesen E."/>
            <person name="Rosenthal R."/>
            <person name="Allen A."/>
            <person name="Leadbetter J.R."/>
            <person name="Paulsen I.T."/>
        </authorList>
    </citation>
    <scope>NUCLEOTIDE SEQUENCE [LARGE SCALE GENOMIC DNA]</scope>
    <source>
        <strain evidence="4">ATCC BAA-888 / DSM 13862 / ZAS-9</strain>
    </source>
</reference>
<keyword evidence="4" id="KW-1185">Reference proteome</keyword>
<protein>
    <submittedName>
        <fullName evidence="3">Leucine Rich Repeat domain protein</fullName>
    </submittedName>
</protein>
<dbReference type="HOGENOM" id="CLU_876992_0_0_12"/>
<reference evidence="3 4" key="2">
    <citation type="journal article" date="2011" name="ISME J.">
        <title>RNA-seq reveals cooperative metabolic interactions between two termite-gut spirochete species in co-culture.</title>
        <authorList>
            <person name="Rosenthal A.Z."/>
            <person name="Matson E.G."/>
            <person name="Eldar A."/>
            <person name="Leadbetter J.R."/>
        </authorList>
    </citation>
    <scope>NUCLEOTIDE SEQUENCE [LARGE SCALE GENOMIC DNA]</scope>
    <source>
        <strain evidence="4">ATCC BAA-888 / DSM 13862 / ZAS-9</strain>
    </source>
</reference>
<dbReference type="EMBL" id="CP001841">
    <property type="protein sequence ID" value="AEF81488.1"/>
    <property type="molecule type" value="Genomic_DNA"/>
</dbReference>
<dbReference type="AlphaFoldDB" id="F5YGH1"/>
<organism evidence="3 4">
    <name type="scientific">Leadbettera azotonutricia (strain ATCC BAA-888 / DSM 13862 / ZAS-9)</name>
    <name type="common">Treponema azotonutricium</name>
    <dbReference type="NCBI Taxonomy" id="545695"/>
    <lineage>
        <taxon>Bacteria</taxon>
        <taxon>Pseudomonadati</taxon>
        <taxon>Spirochaetota</taxon>
        <taxon>Spirochaetia</taxon>
        <taxon>Spirochaetales</taxon>
        <taxon>Breznakiellaceae</taxon>
        <taxon>Leadbettera</taxon>
    </lineage>
</organism>
<dbReference type="InterPro" id="IPR050216">
    <property type="entry name" value="LRR_domain-containing"/>
</dbReference>
<proteinExistence type="predicted"/>
<dbReference type="Pfam" id="PF00560">
    <property type="entry name" value="LRR_1"/>
    <property type="match status" value="1"/>
</dbReference>
<dbReference type="OrthoDB" id="1467561at2"/>
<sequence length="317" mass="36093">MQAIEKISAKIVEAAENSGGLILSPFGGFFETFDPGSLDAALKAAGRDELLKIKRFNVSGARIWRLPDSVCLMENLEVLDASYTSLRSLPKSIHKLKNLKELDISRSEISGIPPSLAKCAGLAFSRRHAKAIAFSGNTARWLSGKLNVFVLFQKWIYSYMYRRLDAMQQELDLCGWRELAGACRRNSEPCCTSGGKCGYLGDKGCTEEALACKMWLCRKSLEYMRLLEADKNHPLHKKCLKYQRMRRKYDELSRALDIRFKGRASKEDCFNPEHHGYQNTTIDHWYDNIYIRPWGQFISEEDAGHEREVKPSFSIAT</sequence>
<evidence type="ECO:0000313" key="4">
    <source>
        <dbReference type="Proteomes" id="UP000009222"/>
    </source>
</evidence>
<dbReference type="InterPro" id="IPR001611">
    <property type="entry name" value="Leu-rich_rpt"/>
</dbReference>
<dbReference type="GO" id="GO:0005737">
    <property type="term" value="C:cytoplasm"/>
    <property type="evidence" value="ECO:0007669"/>
    <property type="project" value="TreeGrafter"/>
</dbReference>
<gene>
    <name evidence="3" type="ordered locus">TREAZ_2347</name>
</gene>
<evidence type="ECO:0000256" key="2">
    <source>
        <dbReference type="ARBA" id="ARBA00022737"/>
    </source>
</evidence>
<keyword evidence="1" id="KW-0433">Leucine-rich repeat</keyword>
<evidence type="ECO:0000256" key="1">
    <source>
        <dbReference type="ARBA" id="ARBA00022614"/>
    </source>
</evidence>
<accession>F5YGH1</accession>